<accession>A0A914XSC4</accession>
<dbReference type="InterPro" id="IPR018491">
    <property type="entry name" value="SLC12_C"/>
</dbReference>
<dbReference type="WBParaSite" id="PSAMB.scaffold9934size4504.g32875.t1">
    <property type="protein sequence ID" value="PSAMB.scaffold9934size4504.g32875.t1"/>
    <property type="gene ID" value="PSAMB.scaffold9934size4504.g32875"/>
</dbReference>
<protein>
    <submittedName>
        <fullName evidence="7">SLC12A transporter C-terminal domain-containing protein</fullName>
    </submittedName>
</protein>
<dbReference type="PANTHER" id="PTHR11827">
    <property type="entry name" value="SOLUTE CARRIER FAMILY 12, CATION COTRANSPORTERS"/>
    <property type="match status" value="1"/>
</dbReference>
<evidence type="ECO:0000256" key="1">
    <source>
        <dbReference type="ARBA" id="ARBA00004141"/>
    </source>
</evidence>
<proteinExistence type="predicted"/>
<sequence>MKPNTIVIGFHDAARPSNTLHESRLLKDLKFAKIDRAEVVEYFTAKDYMPQEMNEAGEHLSTVEYVHIVRDVLKLHKNICIARHFHRLDKEALFRNSASGHRKYVDVWPVDMLKPGETGWGWDNSCLFLLQLACILSMSSRWKTRTTLRVFLCVTSLQDMHRRERQLKQMLDQLRIFAKSLVVPWDHVICHLGTPEEAASADRDAADLPEAYLKAMNEMIKKNSLETAIVFINMPIPPAEPEKYERYIANLEKLTDDLPPTLLVHGLASVISTAL</sequence>
<dbReference type="GO" id="GO:0006884">
    <property type="term" value="P:cell volume homeostasis"/>
    <property type="evidence" value="ECO:0007669"/>
    <property type="project" value="TreeGrafter"/>
</dbReference>
<reference evidence="7" key="1">
    <citation type="submission" date="2022-11" db="UniProtKB">
        <authorList>
            <consortium name="WormBaseParasite"/>
        </authorList>
    </citation>
    <scope>IDENTIFICATION</scope>
</reference>
<evidence type="ECO:0000256" key="4">
    <source>
        <dbReference type="ARBA" id="ARBA00023136"/>
    </source>
</evidence>
<organism evidence="6 7">
    <name type="scientific">Plectus sambesii</name>
    <dbReference type="NCBI Taxonomy" id="2011161"/>
    <lineage>
        <taxon>Eukaryota</taxon>
        <taxon>Metazoa</taxon>
        <taxon>Ecdysozoa</taxon>
        <taxon>Nematoda</taxon>
        <taxon>Chromadorea</taxon>
        <taxon>Plectida</taxon>
        <taxon>Plectina</taxon>
        <taxon>Plectoidea</taxon>
        <taxon>Plectidae</taxon>
        <taxon>Plectus</taxon>
    </lineage>
</organism>
<keyword evidence="6" id="KW-1185">Reference proteome</keyword>
<evidence type="ECO:0000313" key="7">
    <source>
        <dbReference type="WBParaSite" id="PSAMB.scaffold9934size4504.g32875.t1"/>
    </source>
</evidence>
<keyword evidence="3" id="KW-1133">Transmembrane helix</keyword>
<dbReference type="Pfam" id="PF03522">
    <property type="entry name" value="SLC12"/>
    <property type="match status" value="1"/>
</dbReference>
<evidence type="ECO:0000256" key="2">
    <source>
        <dbReference type="ARBA" id="ARBA00022692"/>
    </source>
</evidence>
<dbReference type="PANTHER" id="PTHR11827:SF72">
    <property type="entry name" value="GH08340P"/>
    <property type="match status" value="1"/>
</dbReference>
<feature type="domain" description="SLC12A transporter C-terminal" evidence="5">
    <location>
        <begin position="216"/>
        <end position="267"/>
    </location>
</feature>
<evidence type="ECO:0000259" key="5">
    <source>
        <dbReference type="Pfam" id="PF03522"/>
    </source>
</evidence>
<keyword evidence="2" id="KW-0812">Transmembrane</keyword>
<evidence type="ECO:0000256" key="3">
    <source>
        <dbReference type="ARBA" id="ARBA00022989"/>
    </source>
</evidence>
<dbReference type="GO" id="GO:0016020">
    <property type="term" value="C:membrane"/>
    <property type="evidence" value="ECO:0007669"/>
    <property type="project" value="UniProtKB-SubCell"/>
</dbReference>
<name>A0A914XSC4_9BILA</name>
<keyword evidence="4" id="KW-0472">Membrane</keyword>
<dbReference type="Proteomes" id="UP000887566">
    <property type="component" value="Unplaced"/>
</dbReference>
<comment type="subcellular location">
    <subcellularLocation>
        <location evidence="1">Membrane</location>
        <topology evidence="1">Multi-pass membrane protein</topology>
    </subcellularLocation>
</comment>
<dbReference type="AlphaFoldDB" id="A0A914XSC4"/>
<dbReference type="InterPro" id="IPR004842">
    <property type="entry name" value="SLC12A_fam"/>
</dbReference>
<dbReference type="GO" id="GO:0055064">
    <property type="term" value="P:chloride ion homeostasis"/>
    <property type="evidence" value="ECO:0007669"/>
    <property type="project" value="TreeGrafter"/>
</dbReference>
<evidence type="ECO:0000313" key="6">
    <source>
        <dbReference type="Proteomes" id="UP000887566"/>
    </source>
</evidence>
<dbReference type="GO" id="GO:0055075">
    <property type="term" value="P:potassium ion homeostasis"/>
    <property type="evidence" value="ECO:0007669"/>
    <property type="project" value="TreeGrafter"/>
</dbReference>
<dbReference type="GO" id="GO:0015379">
    <property type="term" value="F:potassium:chloride symporter activity"/>
    <property type="evidence" value="ECO:0007669"/>
    <property type="project" value="TreeGrafter"/>
</dbReference>